<gene>
    <name evidence="10" type="ORF">FHR38_001600</name>
</gene>
<sequence length="415" mass="45560">MKEPEARNDYHSLLGLHHSMLLRRSMRGGGRGIGDPAERSAMLLDGWPQRLSDQRMMQDSLSIVEPFGDTLMYVYTVLFRDSPHLRSLFPDSIVAQRDQLSASMRRLIGDLHRPDVVVPYFQQLGQAHRRLGVRAAHFQPFGDALLEALRTRAGGAWRSAYDQAWQRAYHFVTRVMSDAAQAALSAPPYVTATVVHHQQAGPDLAVIRVRPAQPYPYVAGQYATIESPYLPHNWRCYSMADPPGPDNMVEFHVRATGAGRLSDVLVNKVTVGDELRLAPARGMMTLAGTAAKGVLLVAGGTGLAPIRALLGELARQPSPPPTRLFFGARTFGEIYELELLDSYAARYPWLQVVRAVAEGAAYPYESGTVVDVVTRRGSWAGHHAYLSGPAGMVTALAGRLAGLGVDPDDIRYDPQ</sequence>
<dbReference type="GO" id="GO:0019825">
    <property type="term" value="F:oxygen binding"/>
    <property type="evidence" value="ECO:0007669"/>
    <property type="project" value="InterPro"/>
</dbReference>
<dbReference type="InterPro" id="IPR017927">
    <property type="entry name" value="FAD-bd_FR_type"/>
</dbReference>
<dbReference type="PROSITE" id="PS01033">
    <property type="entry name" value="GLOBIN"/>
    <property type="match status" value="1"/>
</dbReference>
<dbReference type="GO" id="GO:0008941">
    <property type="term" value="F:nitric oxide dioxygenase NAD(P)H activity"/>
    <property type="evidence" value="ECO:0007669"/>
    <property type="project" value="UniProtKB-EC"/>
</dbReference>
<feature type="domain" description="FAD-binding FR-type" evidence="9">
    <location>
        <begin position="187"/>
        <end position="287"/>
    </location>
</feature>
<dbReference type="InterPro" id="IPR017938">
    <property type="entry name" value="Riboflavin_synthase-like_b-brl"/>
</dbReference>
<dbReference type="PROSITE" id="PS51384">
    <property type="entry name" value="FAD_FR"/>
    <property type="match status" value="1"/>
</dbReference>
<evidence type="ECO:0000256" key="5">
    <source>
        <dbReference type="ARBA" id="ARBA00048649"/>
    </source>
</evidence>
<dbReference type="InterPro" id="IPR012292">
    <property type="entry name" value="Globin/Proto"/>
</dbReference>
<organism evidence="10 11">
    <name type="scientific">Micromonospora polyrhachis</name>
    <dbReference type="NCBI Taxonomy" id="1282883"/>
    <lineage>
        <taxon>Bacteria</taxon>
        <taxon>Bacillati</taxon>
        <taxon>Actinomycetota</taxon>
        <taxon>Actinomycetes</taxon>
        <taxon>Micromonosporales</taxon>
        <taxon>Micromonosporaceae</taxon>
        <taxon>Micromonospora</taxon>
    </lineage>
</organism>
<dbReference type="CDD" id="cd06187">
    <property type="entry name" value="O2ase_reductase_like"/>
    <property type="match status" value="1"/>
</dbReference>
<evidence type="ECO:0000256" key="6">
    <source>
        <dbReference type="ARBA" id="ARBA00049433"/>
    </source>
</evidence>
<proteinExistence type="inferred from homology"/>
<evidence type="ECO:0000259" key="8">
    <source>
        <dbReference type="PROSITE" id="PS01033"/>
    </source>
</evidence>
<keyword evidence="11" id="KW-1185">Reference proteome</keyword>
<accession>A0A7W7SPB6</accession>
<evidence type="ECO:0000259" key="9">
    <source>
        <dbReference type="PROSITE" id="PS51384"/>
    </source>
</evidence>
<dbReference type="InterPro" id="IPR000971">
    <property type="entry name" value="Globin"/>
</dbReference>
<dbReference type="InterPro" id="IPR001433">
    <property type="entry name" value="OxRdtase_FAD/NAD-bd"/>
</dbReference>
<dbReference type="PANTHER" id="PTHR47354:SF5">
    <property type="entry name" value="PROTEIN RFBI"/>
    <property type="match status" value="1"/>
</dbReference>
<evidence type="ECO:0000256" key="7">
    <source>
        <dbReference type="RuleBase" id="RU000356"/>
    </source>
</evidence>
<dbReference type="PRINTS" id="PR00371">
    <property type="entry name" value="FPNCR"/>
</dbReference>
<dbReference type="GO" id="GO:0051537">
    <property type="term" value="F:2 iron, 2 sulfur cluster binding"/>
    <property type="evidence" value="ECO:0007669"/>
    <property type="project" value="UniProtKB-KW"/>
</dbReference>
<evidence type="ECO:0000256" key="3">
    <source>
        <dbReference type="ARBA" id="ARBA00012229"/>
    </source>
</evidence>
<dbReference type="InterPro" id="IPR001709">
    <property type="entry name" value="Flavoprot_Pyr_Nucl_cyt_Rdtase"/>
</dbReference>
<dbReference type="Gene3D" id="3.40.50.80">
    <property type="entry name" value="Nucleotide-binding domain of ferredoxin-NADP reductase (FNR) module"/>
    <property type="match status" value="1"/>
</dbReference>
<dbReference type="Pfam" id="PF00042">
    <property type="entry name" value="Globin"/>
    <property type="match status" value="1"/>
</dbReference>
<keyword evidence="4" id="KW-0520">NAD</keyword>
<keyword evidence="7" id="KW-0479">Metal-binding</keyword>
<reference evidence="10 11" key="1">
    <citation type="submission" date="2020-08" db="EMBL/GenBank/DDBJ databases">
        <title>Sequencing the genomes of 1000 actinobacteria strains.</title>
        <authorList>
            <person name="Klenk H.-P."/>
        </authorList>
    </citation>
    <scope>NUCLEOTIDE SEQUENCE [LARGE SCALE GENOMIC DNA]</scope>
    <source>
        <strain evidence="10 11">DSM 45886</strain>
    </source>
</reference>
<dbReference type="GO" id="GO:0020037">
    <property type="term" value="F:heme binding"/>
    <property type="evidence" value="ECO:0007669"/>
    <property type="project" value="InterPro"/>
</dbReference>
<dbReference type="Proteomes" id="UP000578819">
    <property type="component" value="Unassembled WGS sequence"/>
</dbReference>
<keyword evidence="7" id="KW-0349">Heme</keyword>
<keyword evidence="7" id="KW-0561">Oxygen transport</keyword>
<dbReference type="PANTHER" id="PTHR47354">
    <property type="entry name" value="NADH OXIDOREDUCTASE HCR"/>
    <property type="match status" value="1"/>
</dbReference>
<dbReference type="PRINTS" id="PR00410">
    <property type="entry name" value="PHEHYDRXLASE"/>
</dbReference>
<evidence type="ECO:0000256" key="1">
    <source>
        <dbReference type="ARBA" id="ARBA00001974"/>
    </source>
</evidence>
<comment type="similarity">
    <text evidence="2">In the C-terminal section; belongs to the flavoprotein pyridine nucleotide cytochrome reductase family.</text>
</comment>
<dbReference type="Gene3D" id="1.10.490.10">
    <property type="entry name" value="Globins"/>
    <property type="match status" value="1"/>
</dbReference>
<dbReference type="RefSeq" id="WP_184534046.1">
    <property type="nucleotide sequence ID" value="NZ_JACHJW010000001.1"/>
</dbReference>
<comment type="catalytic activity">
    <reaction evidence="5">
        <text>2 nitric oxide + NADH + 2 O2 = 2 nitrate + NAD(+) + H(+)</text>
        <dbReference type="Rhea" id="RHEA:19469"/>
        <dbReference type="ChEBI" id="CHEBI:15378"/>
        <dbReference type="ChEBI" id="CHEBI:15379"/>
        <dbReference type="ChEBI" id="CHEBI:16480"/>
        <dbReference type="ChEBI" id="CHEBI:17632"/>
        <dbReference type="ChEBI" id="CHEBI:57540"/>
        <dbReference type="ChEBI" id="CHEBI:57945"/>
        <dbReference type="EC" id="1.14.12.17"/>
    </reaction>
</comment>
<dbReference type="InterPro" id="IPR039261">
    <property type="entry name" value="FNR_nucleotide-bd"/>
</dbReference>
<evidence type="ECO:0000256" key="4">
    <source>
        <dbReference type="ARBA" id="ARBA00023027"/>
    </source>
</evidence>
<keyword evidence="7" id="KW-0813">Transport</keyword>
<comment type="caution">
    <text evidence="10">The sequence shown here is derived from an EMBL/GenBank/DDBJ whole genome shotgun (WGS) entry which is preliminary data.</text>
</comment>
<comment type="catalytic activity">
    <reaction evidence="6">
        <text>2 nitric oxide + NADPH + 2 O2 = 2 nitrate + NADP(+) + H(+)</text>
        <dbReference type="Rhea" id="RHEA:19465"/>
        <dbReference type="ChEBI" id="CHEBI:15378"/>
        <dbReference type="ChEBI" id="CHEBI:15379"/>
        <dbReference type="ChEBI" id="CHEBI:16480"/>
        <dbReference type="ChEBI" id="CHEBI:17632"/>
        <dbReference type="ChEBI" id="CHEBI:57783"/>
        <dbReference type="ChEBI" id="CHEBI:58349"/>
        <dbReference type="EC" id="1.14.12.17"/>
    </reaction>
</comment>
<dbReference type="AlphaFoldDB" id="A0A7W7SPB6"/>
<feature type="domain" description="Globin" evidence="8">
    <location>
        <begin position="33"/>
        <end position="181"/>
    </location>
</feature>
<keyword evidence="7" id="KW-0408">Iron</keyword>
<dbReference type="Gene3D" id="2.40.30.10">
    <property type="entry name" value="Translation factors"/>
    <property type="match status" value="1"/>
</dbReference>
<evidence type="ECO:0000313" key="10">
    <source>
        <dbReference type="EMBL" id="MBB4957867.1"/>
    </source>
</evidence>
<dbReference type="CDD" id="cd19753">
    <property type="entry name" value="Mb-like_oxidoreductase"/>
    <property type="match status" value="1"/>
</dbReference>
<dbReference type="Pfam" id="PF00175">
    <property type="entry name" value="NAD_binding_1"/>
    <property type="match status" value="1"/>
</dbReference>
<dbReference type="EMBL" id="JACHJW010000001">
    <property type="protein sequence ID" value="MBB4957867.1"/>
    <property type="molecule type" value="Genomic_DNA"/>
</dbReference>
<dbReference type="InterPro" id="IPR009050">
    <property type="entry name" value="Globin-like_sf"/>
</dbReference>
<dbReference type="SUPFAM" id="SSF63380">
    <property type="entry name" value="Riboflavin synthase domain-like"/>
    <property type="match status" value="1"/>
</dbReference>
<dbReference type="InterPro" id="IPR050415">
    <property type="entry name" value="MRET"/>
</dbReference>
<comment type="similarity">
    <text evidence="7">Belongs to the globin family.</text>
</comment>
<dbReference type="EC" id="1.14.12.17" evidence="3"/>
<protein>
    <recommendedName>
        <fullName evidence="3">nitric oxide dioxygenase</fullName>
        <ecNumber evidence="3">1.14.12.17</ecNumber>
    </recommendedName>
</protein>
<dbReference type="SUPFAM" id="SSF52343">
    <property type="entry name" value="Ferredoxin reductase-like, C-terminal NADP-linked domain"/>
    <property type="match status" value="1"/>
</dbReference>
<comment type="cofactor">
    <cofactor evidence="1">
        <name>FAD</name>
        <dbReference type="ChEBI" id="CHEBI:57692"/>
    </cofactor>
</comment>
<name>A0A7W7SPB6_9ACTN</name>
<evidence type="ECO:0000313" key="11">
    <source>
        <dbReference type="Proteomes" id="UP000578819"/>
    </source>
</evidence>
<dbReference type="SUPFAM" id="SSF46458">
    <property type="entry name" value="Globin-like"/>
    <property type="match status" value="1"/>
</dbReference>
<dbReference type="GO" id="GO:0005344">
    <property type="term" value="F:oxygen carrier activity"/>
    <property type="evidence" value="ECO:0007669"/>
    <property type="project" value="UniProtKB-KW"/>
</dbReference>
<evidence type="ECO:0000256" key="2">
    <source>
        <dbReference type="ARBA" id="ARBA00006401"/>
    </source>
</evidence>